<organism evidence="2 3">
    <name type="scientific">Robinsoniella peoriensis</name>
    <dbReference type="NCBI Taxonomy" id="180332"/>
    <lineage>
        <taxon>Bacteria</taxon>
        <taxon>Bacillati</taxon>
        <taxon>Bacillota</taxon>
        <taxon>Clostridia</taxon>
        <taxon>Lachnospirales</taxon>
        <taxon>Lachnospiraceae</taxon>
        <taxon>Robinsoniella</taxon>
    </lineage>
</organism>
<keyword evidence="1" id="KW-0472">Membrane</keyword>
<dbReference type="EMBL" id="QGQD01000119">
    <property type="protein sequence ID" value="TLC97535.1"/>
    <property type="molecule type" value="Genomic_DNA"/>
</dbReference>
<sequence>MSDLYTELIVKRKTPVSDQVKKVLLIVATVLIAFVGLFVTPFGLIALIAIGVADYFLIPRFDLEFEYLYVNGELDVDRIMSKTKRKRARSLDLEKMVLMAPVNSHELDYYNQNNSIKLVDFSSGEPDHKIFALIMQSDKGLEKILFEPNDVMLNDIRRIAPSKVKLM</sequence>
<dbReference type="Pfam" id="PF19601">
    <property type="entry name" value="DUF6106"/>
    <property type="match status" value="1"/>
</dbReference>
<dbReference type="InterPro" id="IPR046088">
    <property type="entry name" value="DUF6106"/>
</dbReference>
<evidence type="ECO:0000313" key="3">
    <source>
        <dbReference type="Proteomes" id="UP000306509"/>
    </source>
</evidence>
<comment type="caution">
    <text evidence="2">The sequence shown here is derived from an EMBL/GenBank/DDBJ whole genome shotgun (WGS) entry which is preliminary data.</text>
</comment>
<reference evidence="2 3" key="1">
    <citation type="journal article" date="2019" name="Anaerobe">
        <title>Detection of Robinsoniella peoriensis in multiple bone samples of a trauma patient.</title>
        <authorList>
            <person name="Schrottner P."/>
            <person name="Hartwich K."/>
            <person name="Bunk B."/>
            <person name="Schober I."/>
            <person name="Helbig S."/>
            <person name="Rudolph W.W."/>
            <person name="Gunzer F."/>
        </authorList>
    </citation>
    <scope>NUCLEOTIDE SEQUENCE [LARGE SCALE GENOMIC DNA]</scope>
    <source>
        <strain evidence="2 3">DSM 106044</strain>
    </source>
</reference>
<keyword evidence="3" id="KW-1185">Reference proteome</keyword>
<evidence type="ECO:0000313" key="2">
    <source>
        <dbReference type="EMBL" id="TLC97535.1"/>
    </source>
</evidence>
<protein>
    <submittedName>
        <fullName evidence="2">Uncharacterized protein</fullName>
    </submittedName>
</protein>
<gene>
    <name evidence="2" type="ORF">DSM106044_05690</name>
</gene>
<keyword evidence="1" id="KW-0812">Transmembrane</keyword>
<keyword evidence="1" id="KW-1133">Transmembrane helix</keyword>
<dbReference type="Proteomes" id="UP000306509">
    <property type="component" value="Unassembled WGS sequence"/>
</dbReference>
<proteinExistence type="predicted"/>
<accession>A0A4U8Q740</accession>
<dbReference type="STRING" id="180332.GCA_000797495_01282"/>
<name>A0A4U8Q740_9FIRM</name>
<dbReference type="RefSeq" id="WP_027297028.1">
    <property type="nucleotide sequence ID" value="NZ_CABMJZ010000121.1"/>
</dbReference>
<feature type="transmembrane region" description="Helical" evidence="1">
    <location>
        <begin position="23"/>
        <end position="50"/>
    </location>
</feature>
<dbReference type="AlphaFoldDB" id="A0A4U8Q740"/>
<evidence type="ECO:0000256" key="1">
    <source>
        <dbReference type="SAM" id="Phobius"/>
    </source>
</evidence>
<dbReference type="OrthoDB" id="2062630at2"/>